<name>A0A2T5PE13_9PSED</name>
<reference evidence="2 3" key="1">
    <citation type="submission" date="2018-04" db="EMBL/GenBank/DDBJ databases">
        <title>Pseudomonas sp. nov., isolated from mangrove soil.</title>
        <authorList>
            <person name="Chen C."/>
        </authorList>
    </citation>
    <scope>NUCLEOTIDE SEQUENCE [LARGE SCALE GENOMIC DNA]</scope>
    <source>
        <strain evidence="2 3">TC-11</strain>
    </source>
</reference>
<proteinExistence type="predicted"/>
<keyword evidence="3" id="KW-1185">Reference proteome</keyword>
<accession>A0A2T5PE13</accession>
<protein>
    <submittedName>
        <fullName evidence="2">DUF4263 domain-containing protein</fullName>
    </submittedName>
</protein>
<dbReference type="InterPro" id="IPR025359">
    <property type="entry name" value="SduA_C"/>
</dbReference>
<dbReference type="RefSeq" id="WP_062832661.1">
    <property type="nucleotide sequence ID" value="NZ_QASN01000003.1"/>
</dbReference>
<dbReference type="AlphaFoldDB" id="A0A2T5PE13"/>
<dbReference type="EMBL" id="QASN01000003">
    <property type="protein sequence ID" value="PTU75961.1"/>
    <property type="molecule type" value="Genomic_DNA"/>
</dbReference>
<organism evidence="2 3">
    <name type="scientific">Pseudomonas mangrovi</name>
    <dbReference type="NCBI Taxonomy" id="2161748"/>
    <lineage>
        <taxon>Bacteria</taxon>
        <taxon>Pseudomonadati</taxon>
        <taxon>Pseudomonadota</taxon>
        <taxon>Gammaproteobacteria</taxon>
        <taxon>Pseudomonadales</taxon>
        <taxon>Pseudomonadaceae</taxon>
        <taxon>Pseudomonas</taxon>
    </lineage>
</organism>
<dbReference type="Pfam" id="PF14082">
    <property type="entry name" value="SduA_C"/>
    <property type="match status" value="1"/>
</dbReference>
<dbReference type="OrthoDB" id="8973928at2"/>
<gene>
    <name evidence="2" type="ORF">DBO85_02440</name>
</gene>
<dbReference type="Proteomes" id="UP000244064">
    <property type="component" value="Unassembled WGS sequence"/>
</dbReference>
<sequence length="479" mass="54170">MASIRPSQYAMQNRTDGGPFLRVDLVDENGNIVSPGAPSADITLVYFSDVSLPVDSHDWLLIMAVTAEELTFYPKISRNDNDNYGKPRYGTIERIELVDPSLQLDELPYDQDSLEALLSELPPGFRKDWRFGLGFLYEYRFIPAAIGELDGVDTLRIQAGEATDEVRIDGNRYCLGINEFEELCSRIEKISRRHQRDTAEDKKLVCYSGLLHKVNPELYPARARRLPPDVLKDLVNLGRDKLSNQDQRSATRLVKKNASSIARNEPRALYELKAEIELVTLGQLIEAYKKMMSRNLNEDHWHQFFTDNAFILDMAFGHPVKMVASKPYVGGKQVSGQGGQHTDFLMAARSTRNLALIEIKHPQKELVSKNEYRTDVYGPSTELGGSIAQALSQRALLLQDVLSLTADMEERAHAHAVPIVIIIGRTPSDKKQQRSFEQFRNSLKDIQITTFDELQTRLESIHHALQPEDASKAEDVECN</sequence>
<comment type="caution">
    <text evidence="2">The sequence shown here is derived from an EMBL/GenBank/DDBJ whole genome shotgun (WGS) entry which is preliminary data.</text>
</comment>
<evidence type="ECO:0000259" key="1">
    <source>
        <dbReference type="Pfam" id="PF14082"/>
    </source>
</evidence>
<feature type="domain" description="Shedu protein SduA C-terminal" evidence="1">
    <location>
        <begin position="297"/>
        <end position="454"/>
    </location>
</feature>
<evidence type="ECO:0000313" key="3">
    <source>
        <dbReference type="Proteomes" id="UP000244064"/>
    </source>
</evidence>
<evidence type="ECO:0000313" key="2">
    <source>
        <dbReference type="EMBL" id="PTU75961.1"/>
    </source>
</evidence>